<dbReference type="EMBL" id="CP044016">
    <property type="protein sequence ID" value="QES89268.1"/>
    <property type="molecule type" value="Genomic_DNA"/>
</dbReference>
<proteinExistence type="inferred from homology"/>
<reference evidence="5 6" key="1">
    <citation type="submission" date="2019-09" db="EMBL/GenBank/DDBJ databases">
        <title>Complete genome sequence of Arachidicoccus sp. B3-10 isolated from apple orchard soil.</title>
        <authorList>
            <person name="Kim H.S."/>
            <person name="Han K.-I."/>
            <person name="Suh M.K."/>
            <person name="Lee K.C."/>
            <person name="Eom M.K."/>
            <person name="Kim J.-S."/>
            <person name="Kang S.W."/>
            <person name="Sin Y."/>
            <person name="Lee J.-S."/>
        </authorList>
    </citation>
    <scope>NUCLEOTIDE SEQUENCE [LARGE SCALE GENOMIC DNA]</scope>
    <source>
        <strain evidence="5 6">B3-10</strain>
    </source>
</reference>
<feature type="transmembrane region" description="Helical" evidence="4">
    <location>
        <begin position="372"/>
        <end position="390"/>
    </location>
</feature>
<evidence type="ECO:0000313" key="6">
    <source>
        <dbReference type="Proteomes" id="UP000292424"/>
    </source>
</evidence>
<keyword evidence="1 4" id="KW-0812">Transmembrane</keyword>
<feature type="transmembrane region" description="Helical" evidence="4">
    <location>
        <begin position="247"/>
        <end position="267"/>
    </location>
</feature>
<keyword evidence="4" id="KW-1003">Cell membrane</keyword>
<feature type="transmembrane region" description="Helical" evidence="4">
    <location>
        <begin position="216"/>
        <end position="241"/>
    </location>
</feature>
<evidence type="ECO:0000256" key="1">
    <source>
        <dbReference type="ARBA" id="ARBA00022692"/>
    </source>
</evidence>
<comment type="subcellular location">
    <subcellularLocation>
        <location evidence="4">Cell membrane</location>
        <topology evidence="4">Multi-pass membrane protein</topology>
    </subcellularLocation>
</comment>
<dbReference type="InterPro" id="IPR052714">
    <property type="entry name" value="MFS_Exporter"/>
</dbReference>
<organism evidence="5 6">
    <name type="scientific">Rhizosphaericola mali</name>
    <dbReference type="NCBI Taxonomy" id="2545455"/>
    <lineage>
        <taxon>Bacteria</taxon>
        <taxon>Pseudomonadati</taxon>
        <taxon>Bacteroidota</taxon>
        <taxon>Chitinophagia</taxon>
        <taxon>Chitinophagales</taxon>
        <taxon>Chitinophagaceae</taxon>
        <taxon>Rhizosphaericola</taxon>
    </lineage>
</organism>
<gene>
    <name evidence="5" type="ORF">E0W69_011545</name>
</gene>
<dbReference type="PANTHER" id="PTHR23531">
    <property type="entry name" value="QUINOLENE RESISTANCE PROTEIN NORA"/>
    <property type="match status" value="1"/>
</dbReference>
<feature type="transmembrane region" description="Helical" evidence="4">
    <location>
        <begin position="177"/>
        <end position="195"/>
    </location>
</feature>
<dbReference type="Gene3D" id="1.20.1250.20">
    <property type="entry name" value="MFS general substrate transporter like domains"/>
    <property type="match status" value="1"/>
</dbReference>
<dbReference type="SUPFAM" id="SSF103473">
    <property type="entry name" value="MFS general substrate transporter"/>
    <property type="match status" value="1"/>
</dbReference>
<dbReference type="InterPro" id="IPR023008">
    <property type="entry name" value="MFS_YhhS-like"/>
</dbReference>
<feature type="transmembrane region" description="Helical" evidence="4">
    <location>
        <begin position="342"/>
        <end position="360"/>
    </location>
</feature>
<protein>
    <recommendedName>
        <fullName evidence="4">Uncharacterized MFS-type transporter E0W69_011545</fullName>
    </recommendedName>
</protein>
<accession>A0A5P2G3G6</accession>
<dbReference type="InterPro" id="IPR036259">
    <property type="entry name" value="MFS_trans_sf"/>
</dbReference>
<evidence type="ECO:0000256" key="3">
    <source>
        <dbReference type="ARBA" id="ARBA00023136"/>
    </source>
</evidence>
<dbReference type="RefSeq" id="WP_131330214.1">
    <property type="nucleotide sequence ID" value="NZ_CP044016.1"/>
</dbReference>
<feature type="transmembrane region" description="Helical" evidence="4">
    <location>
        <begin position="108"/>
        <end position="129"/>
    </location>
</feature>
<dbReference type="NCBIfam" id="NF003477">
    <property type="entry name" value="PRK05122.1"/>
    <property type="match status" value="1"/>
</dbReference>
<evidence type="ECO:0000256" key="2">
    <source>
        <dbReference type="ARBA" id="ARBA00022989"/>
    </source>
</evidence>
<dbReference type="Pfam" id="PF07690">
    <property type="entry name" value="MFS_1"/>
    <property type="match status" value="1"/>
</dbReference>
<dbReference type="KEGG" id="arac:E0W69_011545"/>
<name>A0A5P2G3G6_9BACT</name>
<dbReference type="GO" id="GO:0022857">
    <property type="term" value="F:transmembrane transporter activity"/>
    <property type="evidence" value="ECO:0007669"/>
    <property type="project" value="UniProtKB-UniRule"/>
</dbReference>
<sequence>MSSISVQQKSNQIKLTIAGFVLLTFIGYFCIGLPLAVLPVYIHKDLGYSEIVAGVVISLQYATTFLTRGYAGNMVDKKGPKPAVIISMICFILSGILLYISFHTRSHAALSLTLLVITRLITGCAEGMVGASPINWAMLVVGKEHTATAISYNGIASYGALAVGAPLGVIINKHFTIGGIGFSIVIAALLGLIYGSRKKAVKGSFQKSENKSFGKVLKIVAPYGICLGLAGLGFGAISNFITLYFDYFHWNDAALCLTIFSTLFIVGRLIFGNSINKHGGLIVSLFCLAIETIGLFILWIAHIPNIALIGAGITGLGFSLVFPALGVVAVNKVSDSNKGAALAGYGLFIDISLGLTGPLSGSVIKFGGMHSLFSFSSVMVGIGLLLCFYLRKTETKNQL</sequence>
<evidence type="ECO:0000313" key="5">
    <source>
        <dbReference type="EMBL" id="QES89268.1"/>
    </source>
</evidence>
<dbReference type="AlphaFoldDB" id="A0A5P2G3G6"/>
<feature type="transmembrane region" description="Helical" evidence="4">
    <location>
        <begin position="20"/>
        <end position="42"/>
    </location>
</feature>
<dbReference type="HAMAP" id="MF_01118">
    <property type="entry name" value="MFS_YhhS"/>
    <property type="match status" value="1"/>
</dbReference>
<keyword evidence="2 4" id="KW-1133">Transmembrane helix</keyword>
<feature type="transmembrane region" description="Helical" evidence="4">
    <location>
        <begin position="279"/>
        <end position="300"/>
    </location>
</feature>
<dbReference type="PANTHER" id="PTHR23531:SF2">
    <property type="entry name" value="PERMEASE"/>
    <property type="match status" value="1"/>
</dbReference>
<evidence type="ECO:0000256" key="4">
    <source>
        <dbReference type="HAMAP-Rule" id="MF_01118"/>
    </source>
</evidence>
<dbReference type="InterPro" id="IPR011701">
    <property type="entry name" value="MFS"/>
</dbReference>
<keyword evidence="6" id="KW-1185">Reference proteome</keyword>
<feature type="transmembrane region" description="Helical" evidence="4">
    <location>
        <begin position="48"/>
        <end position="71"/>
    </location>
</feature>
<feature type="transmembrane region" description="Helical" evidence="4">
    <location>
        <begin position="150"/>
        <end position="171"/>
    </location>
</feature>
<dbReference type="GO" id="GO:0005886">
    <property type="term" value="C:plasma membrane"/>
    <property type="evidence" value="ECO:0007669"/>
    <property type="project" value="UniProtKB-SubCell"/>
</dbReference>
<dbReference type="OrthoDB" id="322544at2"/>
<feature type="transmembrane region" description="Helical" evidence="4">
    <location>
        <begin position="83"/>
        <end position="102"/>
    </location>
</feature>
<comment type="similarity">
    <text evidence="4">Belongs to the major facilitator superfamily. YhhS family.</text>
</comment>
<dbReference type="CDD" id="cd17489">
    <property type="entry name" value="MFS_YfcJ_like"/>
    <property type="match status" value="1"/>
</dbReference>
<keyword evidence="4" id="KW-0813">Transport</keyword>
<dbReference type="Proteomes" id="UP000292424">
    <property type="component" value="Chromosome"/>
</dbReference>
<feature type="transmembrane region" description="Helical" evidence="4">
    <location>
        <begin position="306"/>
        <end position="330"/>
    </location>
</feature>
<keyword evidence="3 4" id="KW-0472">Membrane</keyword>